<evidence type="ECO:0000256" key="8">
    <source>
        <dbReference type="HAMAP-Rule" id="MF_00772"/>
    </source>
</evidence>
<dbReference type="PANTHER" id="PTHR10815:SF5">
    <property type="entry name" value="METHYLATED-DNA--PROTEIN-CYSTEINE METHYLTRANSFERASE"/>
    <property type="match status" value="1"/>
</dbReference>
<keyword evidence="6 8" id="KW-0234">DNA repair</keyword>
<accession>A0A2W4VZD5</accession>
<dbReference type="Pfam" id="PF02870">
    <property type="entry name" value="Methyltransf_1N"/>
    <property type="match status" value="1"/>
</dbReference>
<dbReference type="InterPro" id="IPR036631">
    <property type="entry name" value="MGMT_N_sf"/>
</dbReference>
<evidence type="ECO:0000256" key="3">
    <source>
        <dbReference type="ARBA" id="ARBA00022603"/>
    </source>
</evidence>
<organism evidence="11 12">
    <name type="scientific">Shackletoniella antarctica</name>
    <dbReference type="NCBI Taxonomy" id="268115"/>
    <lineage>
        <taxon>Bacteria</taxon>
        <taxon>Bacillati</taxon>
        <taxon>Cyanobacteriota</taxon>
        <taxon>Cyanophyceae</taxon>
        <taxon>Oculatellales</taxon>
        <taxon>Oculatellaceae</taxon>
        <taxon>Shackletoniella</taxon>
    </lineage>
</organism>
<evidence type="ECO:0000256" key="4">
    <source>
        <dbReference type="ARBA" id="ARBA00022679"/>
    </source>
</evidence>
<feature type="domain" description="Methylated-DNA-[protein]-cysteine S-methyltransferase DNA binding" evidence="9">
    <location>
        <begin position="90"/>
        <end position="170"/>
    </location>
</feature>
<evidence type="ECO:0000256" key="7">
    <source>
        <dbReference type="ARBA" id="ARBA00049348"/>
    </source>
</evidence>
<dbReference type="InterPro" id="IPR001497">
    <property type="entry name" value="MethylDNA_cys_MeTrfase_AS"/>
</dbReference>
<comment type="caution">
    <text evidence="11">The sequence shown here is derived from an EMBL/GenBank/DDBJ whole genome shotgun (WGS) entry which is preliminary data.</text>
</comment>
<dbReference type="InterPro" id="IPR023546">
    <property type="entry name" value="MGMT"/>
</dbReference>
<dbReference type="InterPro" id="IPR014048">
    <property type="entry name" value="MethylDNA_cys_MeTrfase_DNA-bd"/>
</dbReference>
<name>A0A2W4VZD5_9CYAN</name>
<dbReference type="EC" id="2.1.1.63" evidence="8"/>
<evidence type="ECO:0000256" key="1">
    <source>
        <dbReference type="ARBA" id="ARBA00001286"/>
    </source>
</evidence>
<evidence type="ECO:0000259" key="10">
    <source>
        <dbReference type="Pfam" id="PF02870"/>
    </source>
</evidence>
<dbReference type="InterPro" id="IPR008332">
    <property type="entry name" value="MethylG_MeTrfase_N"/>
</dbReference>
<dbReference type="InterPro" id="IPR036217">
    <property type="entry name" value="MethylDNA_cys_MeTrfase_DNAb"/>
</dbReference>
<comment type="catalytic activity">
    <reaction evidence="7 8">
        <text>a 6-O-methyl-2'-deoxyguanosine in DNA + L-cysteinyl-[protein] = S-methyl-L-cysteinyl-[protein] + a 2'-deoxyguanosine in DNA</text>
        <dbReference type="Rhea" id="RHEA:24000"/>
        <dbReference type="Rhea" id="RHEA-COMP:10131"/>
        <dbReference type="Rhea" id="RHEA-COMP:10132"/>
        <dbReference type="Rhea" id="RHEA-COMP:11367"/>
        <dbReference type="Rhea" id="RHEA-COMP:11368"/>
        <dbReference type="ChEBI" id="CHEBI:29950"/>
        <dbReference type="ChEBI" id="CHEBI:82612"/>
        <dbReference type="ChEBI" id="CHEBI:85445"/>
        <dbReference type="ChEBI" id="CHEBI:85448"/>
        <dbReference type="EC" id="2.1.1.63"/>
    </reaction>
</comment>
<comment type="function">
    <text evidence="8">Involved in the cellular defense against the biological effects of O6-methylguanine (O6-MeG) and O4-methylthymine (O4-MeT) in DNA. Repairs the methylated nucleobase in DNA by stoichiometrically transferring the methyl group to a cysteine residue in the enzyme. This is a suicide reaction: the enzyme is irreversibly inactivated.</text>
</comment>
<comment type="subcellular location">
    <subcellularLocation>
        <location evidence="8">Cytoplasm</location>
    </subcellularLocation>
</comment>
<sequence length="187" mass="19618">MAISVTTELCIDRLPSAIGDLLLVSDGASLCALDFADYEARLLTLLKKRFAAVTLTPCANPQGFSDRLKAYLEGDLHSFDQVPVNPGGTAFQQQVWLGLRQIPAGTVVSYAELAAKVGKPTACRAVGMANSLNPVAIALPCHRVVGAKGQLTGYAGGIERKQWLLHHEGVDLALAGAPPSGQLSLGL</sequence>
<dbReference type="SUPFAM" id="SSF53155">
    <property type="entry name" value="Methylated DNA-protein cysteine methyltransferase domain"/>
    <property type="match status" value="1"/>
</dbReference>
<comment type="catalytic activity">
    <reaction evidence="1 8">
        <text>a 4-O-methyl-thymidine in DNA + L-cysteinyl-[protein] = a thymidine in DNA + S-methyl-L-cysteinyl-[protein]</text>
        <dbReference type="Rhea" id="RHEA:53428"/>
        <dbReference type="Rhea" id="RHEA-COMP:10131"/>
        <dbReference type="Rhea" id="RHEA-COMP:10132"/>
        <dbReference type="Rhea" id="RHEA-COMP:13555"/>
        <dbReference type="Rhea" id="RHEA-COMP:13556"/>
        <dbReference type="ChEBI" id="CHEBI:29950"/>
        <dbReference type="ChEBI" id="CHEBI:82612"/>
        <dbReference type="ChEBI" id="CHEBI:137386"/>
        <dbReference type="ChEBI" id="CHEBI:137387"/>
        <dbReference type="EC" id="2.1.1.63"/>
    </reaction>
</comment>
<feature type="active site" description="Nucleophile; methyl group acceptor" evidence="8">
    <location>
        <position position="141"/>
    </location>
</feature>
<dbReference type="GO" id="GO:0032259">
    <property type="term" value="P:methylation"/>
    <property type="evidence" value="ECO:0007669"/>
    <property type="project" value="UniProtKB-KW"/>
</dbReference>
<evidence type="ECO:0000256" key="2">
    <source>
        <dbReference type="ARBA" id="ARBA00022490"/>
    </source>
</evidence>
<evidence type="ECO:0000313" key="12">
    <source>
        <dbReference type="Proteomes" id="UP000249081"/>
    </source>
</evidence>
<evidence type="ECO:0000259" key="9">
    <source>
        <dbReference type="Pfam" id="PF01035"/>
    </source>
</evidence>
<dbReference type="PANTHER" id="PTHR10815">
    <property type="entry name" value="METHYLATED-DNA--PROTEIN-CYSTEINE METHYLTRANSFERASE"/>
    <property type="match status" value="1"/>
</dbReference>
<dbReference type="PROSITE" id="PS00374">
    <property type="entry name" value="MGMT"/>
    <property type="match status" value="1"/>
</dbReference>
<evidence type="ECO:0000256" key="5">
    <source>
        <dbReference type="ARBA" id="ARBA00022763"/>
    </source>
</evidence>
<dbReference type="EMBL" id="QBMN01000107">
    <property type="protein sequence ID" value="PZO38253.1"/>
    <property type="molecule type" value="Genomic_DNA"/>
</dbReference>
<gene>
    <name evidence="11" type="ORF">DCF17_14940</name>
</gene>
<dbReference type="SUPFAM" id="SSF46767">
    <property type="entry name" value="Methylated DNA-protein cysteine methyltransferase, C-terminal domain"/>
    <property type="match status" value="1"/>
</dbReference>
<dbReference type="Gene3D" id="1.10.10.10">
    <property type="entry name" value="Winged helix-like DNA-binding domain superfamily/Winged helix DNA-binding domain"/>
    <property type="match status" value="1"/>
</dbReference>
<dbReference type="AlphaFoldDB" id="A0A2W4VZD5"/>
<keyword evidence="3 8" id="KW-0489">Methyltransferase</keyword>
<dbReference type="GO" id="GO:0006307">
    <property type="term" value="P:DNA alkylation repair"/>
    <property type="evidence" value="ECO:0007669"/>
    <property type="project" value="UniProtKB-UniRule"/>
</dbReference>
<dbReference type="InterPro" id="IPR036388">
    <property type="entry name" value="WH-like_DNA-bd_sf"/>
</dbReference>
<dbReference type="Pfam" id="PF01035">
    <property type="entry name" value="DNA_binding_1"/>
    <property type="match status" value="1"/>
</dbReference>
<reference evidence="11 12" key="2">
    <citation type="submission" date="2018-06" db="EMBL/GenBank/DDBJ databases">
        <title>Metagenomic assembly of (sub)arctic Cyanobacteria and their associated microbiome from non-axenic cultures.</title>
        <authorList>
            <person name="Baurain D."/>
        </authorList>
    </citation>
    <scope>NUCLEOTIDE SEQUENCE [LARGE SCALE GENOMIC DNA]</scope>
    <source>
        <strain evidence="11">ULC041bin1</strain>
    </source>
</reference>
<feature type="domain" description="Methylguanine DNA methyltransferase ribonuclease-like" evidence="10">
    <location>
        <begin position="15"/>
        <end position="85"/>
    </location>
</feature>
<dbReference type="Proteomes" id="UP000249081">
    <property type="component" value="Unassembled WGS sequence"/>
</dbReference>
<dbReference type="CDD" id="cd06445">
    <property type="entry name" value="ATase"/>
    <property type="match status" value="1"/>
</dbReference>
<dbReference type="GO" id="GO:0003908">
    <property type="term" value="F:methylated-DNA-[protein]-cysteine S-methyltransferase activity"/>
    <property type="evidence" value="ECO:0007669"/>
    <property type="project" value="UniProtKB-UniRule"/>
</dbReference>
<dbReference type="FunFam" id="1.10.10.10:FF:000337">
    <property type="entry name" value="Methylated-DNA--protein-cysteine methyltransferase"/>
    <property type="match status" value="1"/>
</dbReference>
<keyword evidence="4 8" id="KW-0808">Transferase</keyword>
<evidence type="ECO:0000256" key="6">
    <source>
        <dbReference type="ARBA" id="ARBA00023204"/>
    </source>
</evidence>
<comment type="similarity">
    <text evidence="8">Belongs to the MGMT family.</text>
</comment>
<comment type="miscellaneous">
    <text evidence="8">This enzyme catalyzes only one turnover and therefore is not strictly catalytic. According to one definition, an enzyme is a biocatalyst that acts repeatedly and over many reaction cycles.</text>
</comment>
<keyword evidence="2 8" id="KW-0963">Cytoplasm</keyword>
<keyword evidence="5 8" id="KW-0227">DNA damage</keyword>
<evidence type="ECO:0000313" key="11">
    <source>
        <dbReference type="EMBL" id="PZO38253.1"/>
    </source>
</evidence>
<reference evidence="12" key="1">
    <citation type="submission" date="2018-04" db="EMBL/GenBank/DDBJ databases">
        <authorList>
            <person name="Cornet L."/>
        </authorList>
    </citation>
    <scope>NUCLEOTIDE SEQUENCE [LARGE SCALE GENOMIC DNA]</scope>
</reference>
<protein>
    <recommendedName>
        <fullName evidence="8">Methylated-DNA--protein-cysteine methyltransferase</fullName>
        <ecNumber evidence="8">2.1.1.63</ecNumber>
    </recommendedName>
    <alternativeName>
        <fullName evidence="8">6-O-methylguanine-DNA methyltransferase</fullName>
        <shortName evidence="8">MGMT</shortName>
    </alternativeName>
    <alternativeName>
        <fullName evidence="8">O-6-methylguanine-DNA-alkyltransferase</fullName>
    </alternativeName>
</protein>
<proteinExistence type="inferred from homology"/>
<dbReference type="NCBIfam" id="TIGR00589">
    <property type="entry name" value="ogt"/>
    <property type="match status" value="1"/>
</dbReference>
<dbReference type="HAMAP" id="MF_00772">
    <property type="entry name" value="OGT"/>
    <property type="match status" value="1"/>
</dbReference>
<dbReference type="GO" id="GO:0005737">
    <property type="term" value="C:cytoplasm"/>
    <property type="evidence" value="ECO:0007669"/>
    <property type="project" value="UniProtKB-SubCell"/>
</dbReference>